<feature type="region of interest" description="Disordered" evidence="1">
    <location>
        <begin position="1"/>
        <end position="22"/>
    </location>
</feature>
<keyword evidence="3" id="KW-1185">Reference proteome</keyword>
<dbReference type="InterPro" id="IPR026669">
    <property type="entry name" value="Arsenite_MeTrfase-like"/>
</dbReference>
<feature type="compositionally biased region" description="Basic residues" evidence="1">
    <location>
        <begin position="1"/>
        <end position="12"/>
    </location>
</feature>
<evidence type="ECO:0000256" key="1">
    <source>
        <dbReference type="SAM" id="MobiDB-lite"/>
    </source>
</evidence>
<name>D3AY25_HETP5</name>
<dbReference type="PANTHER" id="PTHR43675:SF1">
    <property type="entry name" value="RIKEN CDNA 2700097O09 GENE"/>
    <property type="match status" value="1"/>
</dbReference>
<proteinExistence type="predicted"/>
<dbReference type="GO" id="GO:0008168">
    <property type="term" value="F:methyltransferase activity"/>
    <property type="evidence" value="ECO:0007669"/>
    <property type="project" value="TreeGrafter"/>
</dbReference>
<sequence length="344" mass="39962">MNFQNIKRKKQKREAEESSEDSYDLEELKQQFMAIVAKITKENDRIDFISFVSEHLDLNIEDTEHDPTQDESQDDVKLATIIQDLKDHMPSIDCIAPNEKTIIPKNDNFKGYTKENTINVDSFLYTDDEIDDLVEAGKLKNNYCLDCKSYNVKPLNFISHSTSPQLLKFVFSDGVLSGDQSKKVFLDIGSRLGSVLYTGYLFSNIKQLVGIELDKFFYDLQCDMVKKYDMNDRIKLVHGDILKNEALIKNADIIFMNNVFEFFESDLKVHIGFWNKLKELTLGRKSVRIISIPSIQDIFKYNKLGLSLKGWLKEVHLHPEHLKHLDDDGIDEFKDLHLYQICKK</sequence>
<dbReference type="GeneID" id="31356614"/>
<comment type="caution">
    <text evidence="2">The sequence shown here is derived from an EMBL/GenBank/DDBJ whole genome shotgun (WGS) entry which is preliminary data.</text>
</comment>
<dbReference type="Gene3D" id="3.40.50.150">
    <property type="entry name" value="Vaccinia Virus protein VP39"/>
    <property type="match status" value="1"/>
</dbReference>
<dbReference type="Proteomes" id="UP000001396">
    <property type="component" value="Unassembled WGS sequence"/>
</dbReference>
<dbReference type="STRING" id="670386.D3AY25"/>
<reference evidence="2 3" key="1">
    <citation type="journal article" date="2011" name="Genome Res.">
        <title>Phylogeny-wide analysis of social amoeba genomes highlights ancient origins for complex intercellular communication.</title>
        <authorList>
            <person name="Heidel A.J."/>
            <person name="Lawal H.M."/>
            <person name="Felder M."/>
            <person name="Schilde C."/>
            <person name="Helps N.R."/>
            <person name="Tunggal B."/>
            <person name="Rivero F."/>
            <person name="John U."/>
            <person name="Schleicher M."/>
            <person name="Eichinger L."/>
            <person name="Platzer M."/>
            <person name="Noegel A.A."/>
            <person name="Schaap P."/>
            <person name="Gloeckner G."/>
        </authorList>
    </citation>
    <scope>NUCLEOTIDE SEQUENCE [LARGE SCALE GENOMIC DNA]</scope>
    <source>
        <strain evidence="3">ATCC 26659 / Pp 5 / PN500</strain>
    </source>
</reference>
<evidence type="ECO:0000313" key="2">
    <source>
        <dbReference type="EMBL" id="EFA85852.1"/>
    </source>
</evidence>
<dbReference type="InParanoid" id="D3AY25"/>
<accession>D3AY25</accession>
<gene>
    <name evidence="2" type="ORF">PPL_01084</name>
</gene>
<evidence type="ECO:0000313" key="3">
    <source>
        <dbReference type="Proteomes" id="UP000001396"/>
    </source>
</evidence>
<evidence type="ECO:0008006" key="4">
    <source>
        <dbReference type="Google" id="ProtNLM"/>
    </source>
</evidence>
<dbReference type="RefSeq" id="XP_020437958.1">
    <property type="nucleotide sequence ID" value="XM_020572100.1"/>
</dbReference>
<dbReference type="PANTHER" id="PTHR43675">
    <property type="entry name" value="ARSENITE METHYLTRANSFERASE"/>
    <property type="match status" value="1"/>
</dbReference>
<dbReference type="InterPro" id="IPR029063">
    <property type="entry name" value="SAM-dependent_MTases_sf"/>
</dbReference>
<dbReference type="AlphaFoldDB" id="D3AY25"/>
<organism evidence="2 3">
    <name type="scientific">Heterostelium pallidum (strain ATCC 26659 / Pp 5 / PN500)</name>
    <name type="common">Cellular slime mold</name>
    <name type="synonym">Polysphondylium pallidum</name>
    <dbReference type="NCBI Taxonomy" id="670386"/>
    <lineage>
        <taxon>Eukaryota</taxon>
        <taxon>Amoebozoa</taxon>
        <taxon>Evosea</taxon>
        <taxon>Eumycetozoa</taxon>
        <taxon>Dictyostelia</taxon>
        <taxon>Acytosteliales</taxon>
        <taxon>Acytosteliaceae</taxon>
        <taxon>Heterostelium</taxon>
    </lineage>
</organism>
<protein>
    <recommendedName>
        <fullName evidence="4">DOT1 domain-containing protein</fullName>
    </recommendedName>
</protein>
<dbReference type="OMA" id="AWECISH"/>
<dbReference type="EMBL" id="ADBJ01000004">
    <property type="protein sequence ID" value="EFA85852.1"/>
    <property type="molecule type" value="Genomic_DNA"/>
</dbReference>
<dbReference type="SUPFAM" id="SSF53335">
    <property type="entry name" value="S-adenosyl-L-methionine-dependent methyltransferases"/>
    <property type="match status" value="1"/>
</dbReference>